<keyword evidence="1" id="KW-0548">Nucleotidyltransferase</keyword>
<protein>
    <submittedName>
        <fullName evidence="1">DNA polymerase III subunit chi</fullName>
        <ecNumber evidence="1">2.7.7.7</ecNumber>
    </submittedName>
</protein>
<dbReference type="RefSeq" id="WP_380071899.1">
    <property type="nucleotide sequence ID" value="NZ_JBHRTO010000001.1"/>
</dbReference>
<evidence type="ECO:0000313" key="2">
    <source>
        <dbReference type="Proteomes" id="UP001595547"/>
    </source>
</evidence>
<organism evidence="1 2">
    <name type="scientific">Cypionkella sinensis</name>
    <dbReference type="NCBI Taxonomy" id="1756043"/>
    <lineage>
        <taxon>Bacteria</taxon>
        <taxon>Pseudomonadati</taxon>
        <taxon>Pseudomonadota</taxon>
        <taxon>Alphaproteobacteria</taxon>
        <taxon>Rhodobacterales</taxon>
        <taxon>Paracoccaceae</taxon>
        <taxon>Cypionkella</taxon>
    </lineage>
</organism>
<dbReference type="SUPFAM" id="SSF102400">
    <property type="entry name" value="DNA polymerase III chi subunit"/>
    <property type="match status" value="1"/>
</dbReference>
<dbReference type="EMBL" id="JBHRTO010000001">
    <property type="protein sequence ID" value="MFC3180269.1"/>
    <property type="molecule type" value="Genomic_DNA"/>
</dbReference>
<gene>
    <name evidence="1" type="ORF">ACFOGH_04645</name>
</gene>
<dbReference type="GO" id="GO:0003887">
    <property type="term" value="F:DNA-directed DNA polymerase activity"/>
    <property type="evidence" value="ECO:0007669"/>
    <property type="project" value="UniProtKB-EC"/>
</dbReference>
<keyword evidence="1" id="KW-0808">Transferase</keyword>
<keyword evidence="2" id="KW-1185">Reference proteome</keyword>
<dbReference type="PANTHER" id="PTHR38767">
    <property type="entry name" value="DNA POLYMERASE III SUBUNIT CHI"/>
    <property type="match status" value="1"/>
</dbReference>
<dbReference type="PANTHER" id="PTHR38767:SF1">
    <property type="entry name" value="DNA POLYMERASE III SUBUNIT CHI"/>
    <property type="match status" value="1"/>
</dbReference>
<reference evidence="2" key="1">
    <citation type="journal article" date="2019" name="Int. J. Syst. Evol. Microbiol.">
        <title>The Global Catalogue of Microorganisms (GCM) 10K type strain sequencing project: providing services to taxonomists for standard genome sequencing and annotation.</title>
        <authorList>
            <consortium name="The Broad Institute Genomics Platform"/>
            <consortium name="The Broad Institute Genome Sequencing Center for Infectious Disease"/>
            <person name="Wu L."/>
            <person name="Ma J."/>
        </authorList>
    </citation>
    <scope>NUCLEOTIDE SEQUENCE [LARGE SCALE GENOMIC DNA]</scope>
    <source>
        <strain evidence="2">KCTC 52039</strain>
    </source>
</reference>
<comment type="caution">
    <text evidence="1">The sequence shown here is derived from an EMBL/GenBank/DDBJ whole genome shotgun (WGS) entry which is preliminary data.</text>
</comment>
<accession>A0ABV7IZF3</accession>
<dbReference type="NCBIfam" id="NF004347">
    <property type="entry name" value="PRK05728.1-4"/>
    <property type="match status" value="1"/>
</dbReference>
<dbReference type="InterPro" id="IPR036768">
    <property type="entry name" value="PolIII_chi_sf"/>
</dbReference>
<name>A0ABV7IZF3_9RHOB</name>
<proteinExistence type="predicted"/>
<evidence type="ECO:0000313" key="1">
    <source>
        <dbReference type="EMBL" id="MFC3180269.1"/>
    </source>
</evidence>
<dbReference type="Gene3D" id="3.40.50.10110">
    <property type="entry name" value="DNA polymerase III subunit chi"/>
    <property type="match status" value="1"/>
</dbReference>
<dbReference type="EC" id="2.7.7.7" evidence="1"/>
<dbReference type="InterPro" id="IPR007459">
    <property type="entry name" value="DNA_pol3_chi"/>
</dbReference>
<dbReference type="Pfam" id="PF04364">
    <property type="entry name" value="DNA_pol3_chi"/>
    <property type="match status" value="1"/>
</dbReference>
<dbReference type="Proteomes" id="UP001595547">
    <property type="component" value="Unassembled WGS sequence"/>
</dbReference>
<sequence>MSVAMFYHLTRSTPAETMALLLPRAMAAGWNVMLRGTDEAALAALDMALWTQSDDGFLPHGLAGGPHDADQPILLGQGAIANAAQGLMLIDGAETTPEEAAPLERVWVLFDGADEVALNSARKLWTTLTSAGLAAQYWSEESGRWEKKTEKAARA</sequence>